<dbReference type="PANTHER" id="PTHR43401">
    <property type="entry name" value="L-THREONINE 3-DEHYDROGENASE"/>
    <property type="match status" value="1"/>
</dbReference>
<name>A0A5C1QEG6_9SPIO</name>
<accession>A0A5C1QEG6</accession>
<dbReference type="Gene3D" id="3.90.180.10">
    <property type="entry name" value="Medium-chain alcohol dehydrogenases, catalytic domain"/>
    <property type="match status" value="1"/>
</dbReference>
<dbReference type="Gene3D" id="3.40.50.720">
    <property type="entry name" value="NAD(P)-binding Rossmann-like Domain"/>
    <property type="match status" value="1"/>
</dbReference>
<protein>
    <submittedName>
        <fullName evidence="4">Sorbitol dehydrogenase</fullName>
    </submittedName>
</protein>
<dbReference type="InterPro" id="IPR013154">
    <property type="entry name" value="ADH-like_N"/>
</dbReference>
<sequence length="390" mass="42521">MSQTGKAAVWKGPYDIEIQNLPIPKVKEDGLLLKVEAAGICGTDGHLIQDTPPYPAIMSHEVTGTIVSMGSKANKSLNIFGGPLAEGDRIVLYPWITCGKCAGCLASRPGTCTVCDNSFVYGVPYSKLGLEGKETISSDISHWPYFMGGFAEYVYVFPETYVWKVPDAMPADIAVLLDPMAVAMRALELTLTGPGIMEAGLTTDSRVAVIGSGQVGVLSALLARLMGARQVIMIGSRDTRLRLTREIARADHIIDYHQHDRKERIEMVRDLTSGGADVVIQCSNNVDTFVDGLEMMRRMGTFIEVGNMVNQGREVSFDPARLVCSKHARILGMSANHPAAFNKAFGILERHESLGLSKMFTHRTNLEGLLGTLKKMNDTDYLKGIVIPEK</sequence>
<dbReference type="InterPro" id="IPR050129">
    <property type="entry name" value="Zn_alcohol_dh"/>
</dbReference>
<evidence type="ECO:0000259" key="2">
    <source>
        <dbReference type="Pfam" id="PF00107"/>
    </source>
</evidence>
<proteinExistence type="predicted"/>
<dbReference type="OrthoDB" id="9791234at2"/>
<dbReference type="Proteomes" id="UP000324209">
    <property type="component" value="Chromosome"/>
</dbReference>
<gene>
    <name evidence="4" type="ORF">EXM22_00030</name>
</gene>
<dbReference type="GO" id="GO:0016491">
    <property type="term" value="F:oxidoreductase activity"/>
    <property type="evidence" value="ECO:0007669"/>
    <property type="project" value="UniProtKB-KW"/>
</dbReference>
<dbReference type="AlphaFoldDB" id="A0A5C1QEG6"/>
<evidence type="ECO:0000313" key="4">
    <source>
        <dbReference type="EMBL" id="QEN06453.1"/>
    </source>
</evidence>
<evidence type="ECO:0000313" key="5">
    <source>
        <dbReference type="Proteomes" id="UP000324209"/>
    </source>
</evidence>
<dbReference type="KEGG" id="ock:EXM22_00030"/>
<dbReference type="SUPFAM" id="SSF50129">
    <property type="entry name" value="GroES-like"/>
    <property type="match status" value="1"/>
</dbReference>
<dbReference type="PANTHER" id="PTHR43401:SF2">
    <property type="entry name" value="L-THREONINE 3-DEHYDROGENASE"/>
    <property type="match status" value="1"/>
</dbReference>
<dbReference type="SUPFAM" id="SSF51735">
    <property type="entry name" value="NAD(P)-binding Rossmann-fold domains"/>
    <property type="match status" value="1"/>
</dbReference>
<evidence type="ECO:0000259" key="3">
    <source>
        <dbReference type="Pfam" id="PF08240"/>
    </source>
</evidence>
<reference evidence="4 5" key="1">
    <citation type="submission" date="2019-02" db="EMBL/GenBank/DDBJ databases">
        <title>Complete Genome Sequence and Methylome Analysis of free living Spirochaetas.</title>
        <authorList>
            <person name="Fomenkov A."/>
            <person name="Dubinina G."/>
            <person name="Leshcheva N."/>
            <person name="Mikheeva N."/>
            <person name="Grabovich M."/>
            <person name="Vincze T."/>
            <person name="Roberts R.J."/>
        </authorList>
    </citation>
    <scope>NUCLEOTIDE SEQUENCE [LARGE SCALE GENOMIC DNA]</scope>
    <source>
        <strain evidence="4 5">K2</strain>
    </source>
</reference>
<feature type="domain" description="Alcohol dehydrogenase-like N-terminal" evidence="3">
    <location>
        <begin position="28"/>
        <end position="167"/>
    </location>
</feature>
<dbReference type="InterPro" id="IPR011032">
    <property type="entry name" value="GroES-like_sf"/>
</dbReference>
<dbReference type="Pfam" id="PF00107">
    <property type="entry name" value="ADH_zinc_N"/>
    <property type="match status" value="1"/>
</dbReference>
<dbReference type="InterPro" id="IPR013149">
    <property type="entry name" value="ADH-like_C"/>
</dbReference>
<feature type="domain" description="Alcohol dehydrogenase-like C-terminal" evidence="2">
    <location>
        <begin position="215"/>
        <end position="346"/>
    </location>
</feature>
<keyword evidence="5" id="KW-1185">Reference proteome</keyword>
<evidence type="ECO:0000256" key="1">
    <source>
        <dbReference type="ARBA" id="ARBA00023002"/>
    </source>
</evidence>
<keyword evidence="1" id="KW-0560">Oxidoreductase</keyword>
<organism evidence="4 5">
    <name type="scientific">Oceanispirochaeta crateris</name>
    <dbReference type="NCBI Taxonomy" id="2518645"/>
    <lineage>
        <taxon>Bacteria</taxon>
        <taxon>Pseudomonadati</taxon>
        <taxon>Spirochaetota</taxon>
        <taxon>Spirochaetia</taxon>
        <taxon>Spirochaetales</taxon>
        <taxon>Spirochaetaceae</taxon>
        <taxon>Oceanispirochaeta</taxon>
    </lineage>
</organism>
<dbReference type="InterPro" id="IPR036291">
    <property type="entry name" value="NAD(P)-bd_dom_sf"/>
</dbReference>
<dbReference type="EMBL" id="CP036150">
    <property type="protein sequence ID" value="QEN06453.1"/>
    <property type="molecule type" value="Genomic_DNA"/>
</dbReference>
<dbReference type="Pfam" id="PF08240">
    <property type="entry name" value="ADH_N"/>
    <property type="match status" value="1"/>
</dbReference>
<dbReference type="RefSeq" id="WP_149484536.1">
    <property type="nucleotide sequence ID" value="NZ_CP036150.1"/>
</dbReference>